<comment type="caution">
    <text evidence="4">The sequence shown here is derived from an EMBL/GenBank/DDBJ whole genome shotgun (WGS) entry which is preliminary data.</text>
</comment>
<gene>
    <name evidence="4" type="ORF">PHLCEN_2v11938</name>
</gene>
<evidence type="ECO:0000313" key="5">
    <source>
        <dbReference type="Proteomes" id="UP000186601"/>
    </source>
</evidence>
<accession>A0A2R6NIL1</accession>
<keyword evidence="5" id="KW-1185">Reference proteome</keyword>
<dbReference type="Pfam" id="PF13976">
    <property type="entry name" value="gag_pre-integrs"/>
    <property type="match status" value="1"/>
</dbReference>
<dbReference type="InterPro" id="IPR025724">
    <property type="entry name" value="GAG-pre-integrase_dom"/>
</dbReference>
<feature type="compositionally biased region" description="Basic residues" evidence="2">
    <location>
        <begin position="234"/>
        <end position="243"/>
    </location>
</feature>
<sequence length="496" mass="54238">MSSPSIKADTITKFTGSNYAKWNISFKSACRIAQCWGVVAGTTTKPATRAAEIAAWEMKNDQGLGFLGVSLAPHLALRFLKDDTKTSAEVYALVKADYEKPNALGAFNIFEKFYAGPKLQANKPLRAQIDKILALKQDAVNAGVTISDQYEAFALLRVAPLEYSNAITSVLQSKDITTITGKQIIDALLQEESLHTTSAVAGCVSNTTNKPKKCGLCGKKGHLQENCWDDPKNAHKRKGKGKGKPGNNNNLANNLATVSSIEIVDVPNVTVPASEESICISLYSLRDKKLSWMLDSGCSNYVTNDFKDFIPGTYVAYPLPGVAQLAGTGHTMEILGIGRVYIEHTNQNGKKWQLLFDCLYIPLATSKYLAPRRMVEQKLEIRLKLPYAEILDMAGCKADFLMHARSDKNTWWLDACVLRKPSDSARLAAASSTVDTNYELWHQHFGHAGKHALDHLPKAAQGVPKLTKPASPSLPCEGCMQGKQHRAPFPPSTTRA</sequence>
<keyword evidence="1" id="KW-0862">Zinc</keyword>
<proteinExistence type="predicted"/>
<evidence type="ECO:0000313" key="4">
    <source>
        <dbReference type="EMBL" id="PSR72199.1"/>
    </source>
</evidence>
<organism evidence="4 5">
    <name type="scientific">Hermanssonia centrifuga</name>
    <dbReference type="NCBI Taxonomy" id="98765"/>
    <lineage>
        <taxon>Eukaryota</taxon>
        <taxon>Fungi</taxon>
        <taxon>Dikarya</taxon>
        <taxon>Basidiomycota</taxon>
        <taxon>Agaricomycotina</taxon>
        <taxon>Agaricomycetes</taxon>
        <taxon>Polyporales</taxon>
        <taxon>Meruliaceae</taxon>
        <taxon>Hermanssonia</taxon>
    </lineage>
</organism>
<evidence type="ECO:0000259" key="3">
    <source>
        <dbReference type="PROSITE" id="PS50158"/>
    </source>
</evidence>
<feature type="non-terminal residue" evidence="4">
    <location>
        <position position="496"/>
    </location>
</feature>
<dbReference type="Proteomes" id="UP000186601">
    <property type="component" value="Unassembled WGS sequence"/>
</dbReference>
<dbReference type="AlphaFoldDB" id="A0A2R6NIL1"/>
<dbReference type="GO" id="GO:0008270">
    <property type="term" value="F:zinc ion binding"/>
    <property type="evidence" value="ECO:0007669"/>
    <property type="project" value="UniProtKB-KW"/>
</dbReference>
<dbReference type="GO" id="GO:0003676">
    <property type="term" value="F:nucleic acid binding"/>
    <property type="evidence" value="ECO:0007669"/>
    <property type="project" value="InterPro"/>
</dbReference>
<evidence type="ECO:0000256" key="2">
    <source>
        <dbReference type="SAM" id="MobiDB-lite"/>
    </source>
</evidence>
<dbReference type="Pfam" id="PF22936">
    <property type="entry name" value="Pol_BBD"/>
    <property type="match status" value="1"/>
</dbReference>
<feature type="region of interest" description="Disordered" evidence="2">
    <location>
        <begin position="228"/>
        <end position="250"/>
    </location>
</feature>
<dbReference type="InterPro" id="IPR001878">
    <property type="entry name" value="Znf_CCHC"/>
</dbReference>
<dbReference type="InterPro" id="IPR054722">
    <property type="entry name" value="PolX-like_BBD"/>
</dbReference>
<dbReference type="Pfam" id="PF14223">
    <property type="entry name" value="Retrotran_gag_2"/>
    <property type="match status" value="1"/>
</dbReference>
<reference evidence="4 5" key="1">
    <citation type="submission" date="2018-02" db="EMBL/GenBank/DDBJ databases">
        <title>Genome sequence of the basidiomycete white-rot fungus Phlebia centrifuga.</title>
        <authorList>
            <person name="Granchi Z."/>
            <person name="Peng M."/>
            <person name="de Vries R.P."/>
            <person name="Hilden K."/>
            <person name="Makela M.R."/>
            <person name="Grigoriev I."/>
            <person name="Riley R."/>
        </authorList>
    </citation>
    <scope>NUCLEOTIDE SEQUENCE [LARGE SCALE GENOMIC DNA]</scope>
    <source>
        <strain evidence="4 5">FBCC195</strain>
    </source>
</reference>
<keyword evidence="1" id="KW-0479">Metal-binding</keyword>
<keyword evidence="1" id="KW-0863">Zinc-finger</keyword>
<dbReference type="EMBL" id="MLYV02001206">
    <property type="protein sequence ID" value="PSR72199.1"/>
    <property type="molecule type" value="Genomic_DNA"/>
</dbReference>
<dbReference type="OrthoDB" id="851371at2759"/>
<feature type="region of interest" description="Disordered" evidence="2">
    <location>
        <begin position="474"/>
        <end position="496"/>
    </location>
</feature>
<dbReference type="PROSITE" id="PS50158">
    <property type="entry name" value="ZF_CCHC"/>
    <property type="match status" value="1"/>
</dbReference>
<feature type="domain" description="CCHC-type" evidence="3">
    <location>
        <begin position="213"/>
        <end position="227"/>
    </location>
</feature>
<name>A0A2R6NIL1_9APHY</name>
<evidence type="ECO:0000256" key="1">
    <source>
        <dbReference type="PROSITE-ProRule" id="PRU00047"/>
    </source>
</evidence>
<protein>
    <recommendedName>
        <fullName evidence="3">CCHC-type domain-containing protein</fullName>
    </recommendedName>
</protein>